<evidence type="ECO:0000313" key="2">
    <source>
        <dbReference type="EMBL" id="GJT45249.1"/>
    </source>
</evidence>
<feature type="compositionally biased region" description="Basic and acidic residues" evidence="1">
    <location>
        <begin position="352"/>
        <end position="374"/>
    </location>
</feature>
<proteinExistence type="predicted"/>
<evidence type="ECO:0000313" key="3">
    <source>
        <dbReference type="Proteomes" id="UP001151760"/>
    </source>
</evidence>
<protein>
    <recommendedName>
        <fullName evidence="4">Eukaryotic translation initiation factor 3 subunit G N-terminal domain-containing protein</fullName>
    </recommendedName>
</protein>
<keyword evidence="3" id="KW-1185">Reference proteome</keyword>
<reference evidence="2" key="2">
    <citation type="submission" date="2022-01" db="EMBL/GenBank/DDBJ databases">
        <authorList>
            <person name="Yamashiro T."/>
            <person name="Shiraishi A."/>
            <person name="Satake H."/>
            <person name="Nakayama K."/>
        </authorList>
    </citation>
    <scope>NUCLEOTIDE SEQUENCE</scope>
</reference>
<evidence type="ECO:0008006" key="4">
    <source>
        <dbReference type="Google" id="ProtNLM"/>
    </source>
</evidence>
<feature type="region of interest" description="Disordered" evidence="1">
    <location>
        <begin position="352"/>
        <end position="376"/>
    </location>
</feature>
<sequence>MFGISSLAHAMWEMGSRSTETSNGLAAIQAQLNNLGREIKKVNEKVYDAQVGCEQCKGPHYTKDCPLKEEGKTLEEAYYMQFEVGEAQLTEPEIIHETTEKIFKIRDRMQWCVIDKRATLTRGVGPLNLKLEKRVLFGLHKSSRCRFEREKPKERFRLIPSSPSSSLRKLGPSVDSLKCNLSKLQDEALNFLKLKKSSVVLDDMLSRQMLSQDKEGYSQTSKAYIVLNKETLKTEESLNVTFDESLPKSRTLPLVDDDVIEEHVVQNHDRTQNPKCDLEEIFPRINVLSTNTPYPSRKIQRICACAHQRPQRKYDQYAASREDQYTILEIYYVNILERYQTWSGVIDIQEKDKNRSQNDKTEHENGKSEKEKSKSNQVKLGMTKVIKGEFDKLEDLNDEDVSLTYANDDTGYDPSDVAFTEWLGSNLFNYKTMDHCTKKALWIYWIRGDDKVELTDEEFSDNEDDVADVCRIDTNIFDFETPIFWTEPKPVKHYCKPFNYKTRCSEWPICSCKNDRYCNGGNLLGAYIVGNSLHYQDYEWYEALMDCELKEQALRNKAIMEGLISDDESSNDGWRRWESYENTYHDHNELEYENETHNERKELCEAYELPVCNIRRFKMIKYSFGQYEEYVVVKEDEYGD</sequence>
<dbReference type="EMBL" id="BQNB010015886">
    <property type="protein sequence ID" value="GJT45249.1"/>
    <property type="molecule type" value="Genomic_DNA"/>
</dbReference>
<reference evidence="2" key="1">
    <citation type="journal article" date="2022" name="Int. J. Mol. Sci.">
        <title>Draft Genome of Tanacetum Coccineum: Genomic Comparison of Closely Related Tanacetum-Family Plants.</title>
        <authorList>
            <person name="Yamashiro T."/>
            <person name="Shiraishi A."/>
            <person name="Nakayama K."/>
            <person name="Satake H."/>
        </authorList>
    </citation>
    <scope>NUCLEOTIDE SEQUENCE</scope>
</reference>
<gene>
    <name evidence="2" type="ORF">Tco_0953964</name>
</gene>
<organism evidence="2 3">
    <name type="scientific">Tanacetum coccineum</name>
    <dbReference type="NCBI Taxonomy" id="301880"/>
    <lineage>
        <taxon>Eukaryota</taxon>
        <taxon>Viridiplantae</taxon>
        <taxon>Streptophyta</taxon>
        <taxon>Embryophyta</taxon>
        <taxon>Tracheophyta</taxon>
        <taxon>Spermatophyta</taxon>
        <taxon>Magnoliopsida</taxon>
        <taxon>eudicotyledons</taxon>
        <taxon>Gunneridae</taxon>
        <taxon>Pentapetalae</taxon>
        <taxon>asterids</taxon>
        <taxon>campanulids</taxon>
        <taxon>Asterales</taxon>
        <taxon>Asteraceae</taxon>
        <taxon>Asteroideae</taxon>
        <taxon>Anthemideae</taxon>
        <taxon>Anthemidinae</taxon>
        <taxon>Tanacetum</taxon>
    </lineage>
</organism>
<accession>A0ABQ5E4C7</accession>
<dbReference type="Proteomes" id="UP001151760">
    <property type="component" value="Unassembled WGS sequence"/>
</dbReference>
<evidence type="ECO:0000256" key="1">
    <source>
        <dbReference type="SAM" id="MobiDB-lite"/>
    </source>
</evidence>
<comment type="caution">
    <text evidence="2">The sequence shown here is derived from an EMBL/GenBank/DDBJ whole genome shotgun (WGS) entry which is preliminary data.</text>
</comment>
<name>A0ABQ5E4C7_9ASTR</name>